<sequence>PSDLEITGTEGKEKIHLRFKMTTDTREYIARFPKEKYWKGFIICEAPGIVEGYHSDGIKTTKLTGVCKMEPQRQVSKFGHNSLKITFLKPPEGVGISFDLRSHYFMKKVFTCIQLAPRPKIKFSFERIDNI</sequence>
<gene>
    <name evidence="1" type="ORF">S01H4_60857</name>
</gene>
<comment type="caution">
    <text evidence="1">The sequence shown here is derived from an EMBL/GenBank/DDBJ whole genome shotgun (WGS) entry which is preliminary data.</text>
</comment>
<proteinExistence type="predicted"/>
<organism evidence="1">
    <name type="scientific">marine sediment metagenome</name>
    <dbReference type="NCBI Taxonomy" id="412755"/>
    <lineage>
        <taxon>unclassified sequences</taxon>
        <taxon>metagenomes</taxon>
        <taxon>ecological metagenomes</taxon>
    </lineage>
</organism>
<protein>
    <submittedName>
        <fullName evidence="1">Uncharacterized protein</fullName>
    </submittedName>
</protein>
<dbReference type="EMBL" id="BART01035971">
    <property type="protein sequence ID" value="GAH06541.1"/>
    <property type="molecule type" value="Genomic_DNA"/>
</dbReference>
<name>X1CE13_9ZZZZ</name>
<reference evidence="1" key="1">
    <citation type="journal article" date="2014" name="Front. Microbiol.">
        <title>High frequency of phylogenetically diverse reductive dehalogenase-homologous genes in deep subseafloor sedimentary metagenomes.</title>
        <authorList>
            <person name="Kawai M."/>
            <person name="Futagami T."/>
            <person name="Toyoda A."/>
            <person name="Takaki Y."/>
            <person name="Nishi S."/>
            <person name="Hori S."/>
            <person name="Arai W."/>
            <person name="Tsubouchi T."/>
            <person name="Morono Y."/>
            <person name="Uchiyama I."/>
            <person name="Ito T."/>
            <person name="Fujiyama A."/>
            <person name="Inagaki F."/>
            <person name="Takami H."/>
        </authorList>
    </citation>
    <scope>NUCLEOTIDE SEQUENCE</scope>
    <source>
        <strain evidence="1">Expedition CK06-06</strain>
    </source>
</reference>
<accession>X1CE13</accession>
<dbReference type="AlphaFoldDB" id="X1CE13"/>
<feature type="non-terminal residue" evidence="1">
    <location>
        <position position="1"/>
    </location>
</feature>
<evidence type="ECO:0000313" key="1">
    <source>
        <dbReference type="EMBL" id="GAH06541.1"/>
    </source>
</evidence>